<dbReference type="PANTHER" id="PTHR11319">
    <property type="entry name" value="G PROTEIN-COUPLED RECEPTOR-RELATED"/>
    <property type="match status" value="1"/>
</dbReference>
<feature type="domain" description="EGF-like" evidence="4">
    <location>
        <begin position="112"/>
        <end position="145"/>
    </location>
</feature>
<evidence type="ECO:0000256" key="3">
    <source>
        <dbReference type="SAM" id="SignalP"/>
    </source>
</evidence>
<name>I7MCY5_TETTS</name>
<feature type="transmembrane region" description="Helical" evidence="2">
    <location>
        <begin position="5243"/>
        <end position="5264"/>
    </location>
</feature>
<evidence type="ECO:0000313" key="6">
    <source>
        <dbReference type="Proteomes" id="UP000009168"/>
    </source>
</evidence>
<feature type="domain" description="EGF-like" evidence="4">
    <location>
        <begin position="3074"/>
        <end position="3116"/>
    </location>
</feature>
<reference evidence="6" key="1">
    <citation type="journal article" date="2006" name="PLoS Biol.">
        <title>Macronuclear genome sequence of the ciliate Tetrahymena thermophila, a model eukaryote.</title>
        <authorList>
            <person name="Eisen J.A."/>
            <person name="Coyne R.S."/>
            <person name="Wu M."/>
            <person name="Wu D."/>
            <person name="Thiagarajan M."/>
            <person name="Wortman J.R."/>
            <person name="Badger J.H."/>
            <person name="Ren Q."/>
            <person name="Amedeo P."/>
            <person name="Jones K.M."/>
            <person name="Tallon L.J."/>
            <person name="Delcher A.L."/>
            <person name="Salzberg S.L."/>
            <person name="Silva J.C."/>
            <person name="Haas B.J."/>
            <person name="Majoros W.H."/>
            <person name="Farzad M."/>
            <person name="Carlton J.M."/>
            <person name="Smith R.K. Jr."/>
            <person name="Garg J."/>
            <person name="Pearlman R.E."/>
            <person name="Karrer K.M."/>
            <person name="Sun L."/>
            <person name="Manning G."/>
            <person name="Elde N.C."/>
            <person name="Turkewitz A.P."/>
            <person name="Asai D.J."/>
            <person name="Wilkes D.E."/>
            <person name="Wang Y."/>
            <person name="Cai H."/>
            <person name="Collins K."/>
            <person name="Stewart B.A."/>
            <person name="Lee S.R."/>
            <person name="Wilamowska K."/>
            <person name="Weinberg Z."/>
            <person name="Ruzzo W.L."/>
            <person name="Wloga D."/>
            <person name="Gaertig J."/>
            <person name="Frankel J."/>
            <person name="Tsao C.-C."/>
            <person name="Gorovsky M.A."/>
            <person name="Keeling P.J."/>
            <person name="Waller R.F."/>
            <person name="Patron N.J."/>
            <person name="Cherry J.M."/>
            <person name="Stover N.A."/>
            <person name="Krieger C.J."/>
            <person name="del Toro C."/>
            <person name="Ryder H.F."/>
            <person name="Williamson S.C."/>
            <person name="Barbeau R.A."/>
            <person name="Hamilton E.P."/>
            <person name="Orias E."/>
        </authorList>
    </citation>
    <scope>NUCLEOTIDE SEQUENCE [LARGE SCALE GENOMIC DNA]</scope>
    <source>
        <strain evidence="6">SB210</strain>
    </source>
</reference>
<accession>I7MCY5</accession>
<feature type="domain" description="EGF-like" evidence="4">
    <location>
        <begin position="3197"/>
        <end position="3245"/>
    </location>
</feature>
<feature type="transmembrane region" description="Helical" evidence="2">
    <location>
        <begin position="5195"/>
        <end position="5218"/>
    </location>
</feature>
<keyword evidence="6" id="KW-1185">Reference proteome</keyword>
<dbReference type="EMBL" id="GG662587">
    <property type="protein sequence ID" value="EAR85154.2"/>
    <property type="molecule type" value="Genomic_DNA"/>
</dbReference>
<feature type="transmembrane region" description="Helical" evidence="2">
    <location>
        <begin position="2349"/>
        <end position="2373"/>
    </location>
</feature>
<dbReference type="KEGG" id="tet:TTHERM_00486040"/>
<feature type="transmembrane region" description="Helical" evidence="2">
    <location>
        <begin position="5270"/>
        <end position="5287"/>
    </location>
</feature>
<dbReference type="Proteomes" id="UP000009168">
    <property type="component" value="Unassembled WGS sequence"/>
</dbReference>
<feature type="domain" description="EGF-like" evidence="4">
    <location>
        <begin position="217"/>
        <end position="258"/>
    </location>
</feature>
<evidence type="ECO:0000313" key="5">
    <source>
        <dbReference type="EMBL" id="EAR85154.2"/>
    </source>
</evidence>
<feature type="transmembrane region" description="Helical" evidence="2">
    <location>
        <begin position="5026"/>
        <end position="5042"/>
    </location>
</feature>
<feature type="transmembrane region" description="Helical" evidence="2">
    <location>
        <begin position="2385"/>
        <end position="2407"/>
    </location>
</feature>
<feature type="domain" description="EGF-like" evidence="4">
    <location>
        <begin position="259"/>
        <end position="310"/>
    </location>
</feature>
<dbReference type="PANTHER" id="PTHR11319:SF35">
    <property type="entry name" value="OUTER MEMBRANE PROTEIN PMPC-RELATED"/>
    <property type="match status" value="1"/>
</dbReference>
<dbReference type="OrthoDB" id="313173at2759"/>
<feature type="region of interest" description="Disordered" evidence="1">
    <location>
        <begin position="1195"/>
        <end position="1217"/>
    </location>
</feature>
<feature type="transmembrane region" description="Helical" evidence="2">
    <location>
        <begin position="5299"/>
        <end position="5319"/>
    </location>
</feature>
<keyword evidence="2" id="KW-1133">Transmembrane helix</keyword>
<dbReference type="InParanoid" id="I7MCY5"/>
<feature type="chain" id="PRO_5003712237" evidence="3">
    <location>
        <begin position="21"/>
        <end position="5651"/>
    </location>
</feature>
<dbReference type="InterPro" id="IPR000742">
    <property type="entry name" value="EGF"/>
</dbReference>
<dbReference type="SUPFAM" id="SSF57184">
    <property type="entry name" value="Growth factor receptor domain"/>
    <property type="match status" value="2"/>
</dbReference>
<dbReference type="RefSeq" id="XP_001032817.2">
    <property type="nucleotide sequence ID" value="XM_001032817.2"/>
</dbReference>
<feature type="domain" description="EGF-like" evidence="4">
    <location>
        <begin position="3153"/>
        <end position="3196"/>
    </location>
</feature>
<feature type="transmembrane region" description="Helical" evidence="2">
    <location>
        <begin position="4992"/>
        <end position="5014"/>
    </location>
</feature>
<feature type="compositionally biased region" description="Polar residues" evidence="1">
    <location>
        <begin position="1196"/>
        <end position="1212"/>
    </location>
</feature>
<feature type="signal peptide" evidence="3">
    <location>
        <begin position="1"/>
        <end position="20"/>
    </location>
</feature>
<evidence type="ECO:0000259" key="4">
    <source>
        <dbReference type="SMART" id="SM00181"/>
    </source>
</evidence>
<feature type="transmembrane region" description="Helical" evidence="2">
    <location>
        <begin position="2515"/>
        <end position="2531"/>
    </location>
</feature>
<dbReference type="InterPro" id="IPR009030">
    <property type="entry name" value="Growth_fac_rcpt_cys_sf"/>
</dbReference>
<evidence type="ECO:0000256" key="1">
    <source>
        <dbReference type="SAM" id="MobiDB-lite"/>
    </source>
</evidence>
<dbReference type="GeneID" id="7831115"/>
<gene>
    <name evidence="5" type="ORF">TTHERM_00486040</name>
</gene>
<feature type="transmembrane region" description="Helical" evidence="2">
    <location>
        <begin position="5140"/>
        <end position="5158"/>
    </location>
</feature>
<dbReference type="SMART" id="SM00181">
    <property type="entry name" value="EGF"/>
    <property type="match status" value="6"/>
</dbReference>
<feature type="transmembrane region" description="Helical" evidence="2">
    <location>
        <begin position="5325"/>
        <end position="5346"/>
    </location>
</feature>
<organism evidence="5 6">
    <name type="scientific">Tetrahymena thermophila (strain SB210)</name>
    <dbReference type="NCBI Taxonomy" id="312017"/>
    <lineage>
        <taxon>Eukaryota</taxon>
        <taxon>Sar</taxon>
        <taxon>Alveolata</taxon>
        <taxon>Ciliophora</taxon>
        <taxon>Intramacronucleata</taxon>
        <taxon>Oligohymenophorea</taxon>
        <taxon>Hymenostomatida</taxon>
        <taxon>Tetrahymenina</taxon>
        <taxon>Tetrahymenidae</taxon>
        <taxon>Tetrahymena</taxon>
    </lineage>
</organism>
<protein>
    <submittedName>
        <fullName evidence="5">Transmembrane protein, putative</fullName>
    </submittedName>
</protein>
<feature type="transmembrane region" description="Helical" evidence="2">
    <location>
        <begin position="5104"/>
        <end position="5128"/>
    </location>
</feature>
<feature type="transmembrane region" description="Helical" evidence="2">
    <location>
        <begin position="2241"/>
        <end position="2260"/>
    </location>
</feature>
<keyword evidence="2 5" id="KW-0812">Transmembrane</keyword>
<keyword evidence="2" id="KW-0472">Membrane</keyword>
<keyword evidence="3" id="KW-0732">Signal</keyword>
<proteinExistence type="predicted"/>
<sequence length="5651" mass="654070">MISIYQLILLSNVFFSFIQTQFIIFNKQTFDIVNNCLIFESSSHSTSIGQKDNPSRNSTTNQCLLCQNGYYLDEGKCIYIPNCTNPIVNQIDDIISCEEGVYLGYYAQSFFQCPKNCISCFKQDNEILCKGCKIGFARKQDGSCYPPPSFCIQASTIQVKLPKNDTINLGDQYSSQQQEQQSSQMTELIQCDQCQSGFITQIQDYTSPSDYYNQCIECSDIIENCQNCSLVLDQKYICNSCNEGYYLTQDKNQSSVCQQCSSNCSFCIFGQVQYNAPFILSNSQIGVEEREICLKCPKGYGFHYDGKTCVQCNQCDQCFYLINKQYVYTLGTNFKAITDEDIIQLKLQVELTCSYQTCSEGCIDQFNICQTKNKISGCSLCAAQKISSDLSQNALTCKQCFSDKQMKVQIQSTLQNQYCLDRCQSDCQQCNYDDFLQIQTCSLCKKQGNYQLEYQQAIDELNNLLGNEDMIKYNSYHYLFLLQNQKSKKCLNCLFGCYECQNAQIYQNNQEVGHYTSSIDQISFIQQVQLLSQYYPQYFKSNDFFFPPQDSVDIVNSNCIKCQDGYQLIVPQMKCIKCSENKFCKFTIQNIQYNLFSSDFDQMSFDEILSQVFGQDWFNLNHFYQMNQLDIQDIEVVLNLGKRTYFLKDSYSLNLSYMKSGKIFANSKLKLIGAGPQTVLQISQNFSILFFTQIEIQDMTISIDNQKNWVIGAFEDNSSIIFSGVVFQSQQNMGSIVLFDNFSKLEISKCVFDGNFAQSTDFIQLIDPTPFSDIDDEGFDDLTISIFGNYFTPNFTLTQYFLQTQFFSHLNINLEMKQNTFRKSKIGGFLYVSTLQDMDALSYKDRLISITDNTFDLYLFSGYSFFQDATLDYVYLNNNTIYSISVDKINDQATSFFSFFQGSVLNTKIASVQVPQAKFYLFDFTGTRDYTDIYLCIDITVKLINFTSVDPDELSPQKPSFNLLNYGLQDNGQSQLQHNLKFRHLEKHSEFISGTDKKVNEKIEKRQLQSQANIVSQYPLIILKNSQNNFRKNFEISNFYMKSISLQTNGSPLIEIEASLIVTVQNFTLQDSYIQGDVFRAQCYNFTANSIIIKNLINEHYFLISSFSVNLFISDIQFPNSEDQFSPINQLINYQDSSQINIDIINDYKSCDFDECKINDSCVIQIDICTQGMPLKKCDSIGQTVIDFCQQEEFDQSQNNENDQTDSSSDQNNKADEDIDENYNQYNQNDLKSLQADRNPAQNQNQTDYSICDILKFNRLPIIFEEFTFNTNEELISQVIIQNIQIENRITSNSLIQIKNNQNGIQKIQVKNIKLDNLIYYNSNIGNSYDLSLFMSVNSARSVLIMKNITAQGIYILDNSVDIINVNNKLLINCFLQIQVQHFLLKHSYYANEGGSKYQNLQQKYKVLDYAPRFVDFVGQTLYFNHTKFVKIASLSGGVVRASSNQNLDFFFYNMTTESVFVSKSGGLLYFYSSIGTSVYLHIQNSFFKNITSNASFGLFDINNLQNPINLNIINCDLVDISSPQTSLFQVKNMNSFVLLQDVNIHEIFHIFPIFKNEMICLKNTEVRLINIRIFNLNDYQTLFNFDQSVILFYNVSIQKVEVLLGLFLFQRSQVQMIEFTFKDSKSTFLNLNSDPTHINTAQQMFIYCQSFIEFKFCYPLIMRNVTIQNIQLNYCSNNIIYFDQSSSNIKNITLVNNTFDNRVLQNQISLLYYNQIFVSLKNQHHHILIEATVSGNILPEASKGCIRVFNTQIILRESIFSHNIVDYGGGLYIQTTNNDGSGMSEKAPNHRLLQQNNQNIKKNLNPKRKQQKLRTLDETVEIYYTQNNTFLPTNNSESYYQNFEPDKLWVTLDDQPDFKERYQNIFQYPFQFIFIIDGCQFLDNYAFSQGGAIYIDINDSSRDLLINSVAILNSDISHNIAEINSPGIGSLTFIPFLQNNSQSNNTVKNRAITAFNIAPSNLNIYYQNGSAVLNLKNITSGQLFDQGNLIVEFQNINGEKVYLNDPSLISTARKPQVFLTYDQIKIAIDTFSFENGTITILPQQYIYTPGSVVDFIFSSPNILTPVRLDGDIIFEIQTNKYEKIIKAHFRSCQIGEIYFKDKKICSPCSFGTYSLEDPKSARCTNCPQGGYCLGGNQILLLEGYWSDATIKQDEIIYCSRNPSNCVGQVSQELLNNREFKPKRNLNHEDKSQFFPCIEGHVGALCEVCDLTGLKNGLRYYQTQGYQCEKCQEIVNIYVKLGFYILISISIALITVYTLVSEIQNKIIKNALKIIGVLMVGINSQYYQIASSLFKIIINYAQINLIIYTLDLQIPSELNNIFLSIISPFKFLQTGFDCLLSDMFSLQVVFIKSIGLCLLPVLYYVILLFILTIVETLKRKFIKSYYFYTACFFITLFSIPNVIQYLALVLSCRRVGSQKYIAADVSQICYSSQHIQHIKSVIVPGIVVYGLLIPLLFVCILHFNRDKFEQNMFEMKYGFLYREYKSKVFYWEIVRLGCKEIIFLSVSIWDEQQELKAMIVCLLLIFYYGLLQRVQPFKNQLLNRYEQISTTLNIISIIIALVVKQISNSTTNILLYIFIIEQNQLIAQTLQKQNSQFAQNLQTKNRFKKFNLQKFLLTTVDKIKTDQQESFIVEGKVITPLLQANQDTDSKNIIKLQLDFQQNMINFHQAYKNTNSIKDDYYKNNEIYADNFKLKNENSPTFFSQNQTHYLNLSETPFQKKQNPEIENLQSFQIQSNDLNFDQGKKNLKFIQQENQIVHQLLPIISKEKEIELQSFNDEINNQFNVRNTFTQKMHFNNNQDSMQFTLKQQDFDQNDATRFIVQHQQNEIDNISPENKSKIKNFGSQIELKQKISNLNNIFQRDNQIFENQDKQEIHYNENEKLSQFKDLNNFSFDKKREIQDLQEISKNQNEQQNNLVEQPYNVQQNLDNDELIKFDSDDSDYDFSNGICSHKQISASNQLENAGKQQKSMYNRYAIFRYFAVIIFIALQNCSSQLIRQENEIIQNCLNFSITKQQQNNQNQSYCNTCQYGYFLYQGKCYLIKNCEVSAIIQDQYLVQCLDGSYLTFYNNSFHACPNYCNQCGFDNGQLICTSCQQGYQLMQQVSPEGILHGTYCSIYNDVNCLLQGECSINQCCLKCQKGYFLDKKTQLCTPCSKLVNNCIDCIDVSAVTDQISQIKCTTCSMGFYQQFQYDQCNQCQTYCQVCAYKFVYYFNPIKMQFGSEKRLQCLQCQDGYGFHQDGQRCVKCEDNCPLCYKQLNNLYQYTITNQFKAQLIDDITMNFSLKCLNYEFQDQCIDVYGRLSKIQKKPVDNCLLNYCGQVLDTRNIQISYLSCLKCAKGYQPILKSYQTYIAQECIDDCPNQCLTCIKDLSTNLNTCLNCLQKGKATDSNYIFFLNILSKIPDYQNIQQLIFPLFKVQYNNQSQKVRCLNCFVGCLICQSIDNGINQIDLTVSEKDLLINNFRPFFNEKSFALPQLDTILTSRQICLKCDEGYQMVYPEQKCVKCPKEGKQCKYQIKLQDEVIYFTQQLSIQLQLDQFMQTRINDAFSFYLVHQFNIQQIGQTLHIQQGYYQLKNQSSINYNFLRNAYSKQIQQANLTIIGEGDGTTQFNISSYLSILDFENVRFENITISLSKQGRLMIGNLKNFKSLIFKNVQFSNFQGCESGSILIFSNIQKLKFINCTFNNLILKQDDFIQFIPYNLYSSTKETVKNKIYIGHSTFVDSYFDKCFLNTQFLNQNNLELQINNSIFDQVTTKCFISIKINESNLENSIDFMSRNITLLNNKFNIMIRNEGFFFKDETLDYIIMVGNTIQFQEYESNYTSQSTGFVFQQGLIKNTLIDSYKVQSDNLVLFDLTGQYKYNQMQDYCFDNIIRIANFTFKSDQIIEITAPVMIIKPSMFNRLKSVYLENIFIYDITRMNNQPYYIFDLQGLLIISLKNFICKDAYTDGQYFKLAAKIVYISEIKISLIHQLHSLFTIYSQQAFISDIKISNDFELQMSNIIDFQQANYLDFAYSYQIKGFTYEDCMNYTSCYTNKQNDLCYYESHSIQTSSQYLDQFNLYQEILQDNVIFYKEVGIAQVIISNVQIFQAIISRNMISIACSYQPAFISISNITFKESEFVLDNTQINLDQQQQFLFFVYSDQSLVSLVDIFYERFNSIVSQESDDNQEWEGNKQPNSFQNKIQALIFLYSEIIYIKNVIANTPLKTNHSILMPHQFLVQESKFIQFIAKTFILKDSIFNDFSCSKGGLLISPIQQDIDLYMQNVTLKKVNSEGDGGVLYFYLIESSRISINLQSCVFDNISKDQGGIIAIDNSNDRIYIIIQDTFIKNVFSSYNTLISIPQQGICIISLKNTTITEDKNQIHPELVKKSMIQIKGGIILFQNVIIDSISNYDLIFIFDNSEIFFHNVTLNAVSTHSGIIRAKFLVFVQFTDTTIQNAKRLSTQVTIENLNSDEITKQVFGYCNPDMYFYMGEFIHFQNVTFSNNEVLPCAQSFISVQNSNFYFDNVTVKNNYCNSVDYFYQEFSFIQFAGEHYKKKEYGNLIINSQFYHNHLYGNSFGIINLSNLRVFITKSTFEKNYANYGGAIYFQQIDAATISNQNDKGRILEINSEMEDSLQKQYDYIIESNYKFIIKYNFKYQLVIDQCNFFQNTAMEGGALYLDNQRGTTVSLQFAILNSTFINNNASENSPAISCLKYIPSVINALFQNNTLGNNTEVNPLNIAPSQIQVSNTTEEDINFFSNFISGVEIQSNITLKFKDLSNQTVFLNTKNTDLIPQVFLSYDTNKIALENYEPNTGQLYLGNISFIYQPGQNATFSLTSRHIITPILDENQIVTSFSNKEYIKNIIVEFRNCTPGEIYLSQKKICQLCPSGSYSRQNSKNKNSDVCLTCPEGADCPGGNIVNTIDGYWQDSSIQGEEKEIFYCLYSQSNCLSNSNSTYQNITDPLQKLYFPCKLGHVGALCQSCDTQRLMSNVTFYEDGLYQCSLCSDKLGIYLKVGFVITGGLVLALLTVYSIINEAQNKIIKNVLKLFGILSLGTASQYSPASSSLFKILINHSQINLIAFSLSQDIPQQLTQIINMIVSPFRLIKTGFDCLLSQLFVEKLVFIKTIFFSLQPIIFYVLIMLCFTIIEVIRKKMIKSYYFYTSCFFVALYLVPQVIQQLILAISCQTVGQNKYMIADMTIICFSDIHIQYIKYIIIPGLIVYGVLIPILMITLLCVNKKHFTSSYFEIKYGFLYKEFKPNLFYWEILRLLFKVFIYSFIGLWKSEIQTKGLISILILILYFELFQKLKPFKNLDVNLLELTSIQINIISLTLVVFAYQIRNIGFQFFVYMVIIGLNFYFFYQVAKQLYKINRKQIIHLKNKIIALLKKVSTKCFKRFSSVKSQINDQNKSFVQDLNHNTIKKNNWKKLRDYFKFYKKFKQEQKNSTLSLFSLEIIKQYQISKALESNKEKFNDLEDIEGKQIKTSLKKQQSVKQDSVGKKKLYQSVFSFRSADQLIQDSNIDIIVNTQFKNKSCSTEFSERVMGDSALSRQLTRFKTKTSRRQQKSIHNKSTVKFLEKNFYFEQSNKNINKTLNLKQINQNNKNSDFIKLSNIQIEDNIKDQIISQDLKEQKEINSSEIINKLQQKKNNFNQIKNKEMYIQDINHSQQE</sequence>
<feature type="transmembrane region" description="Helical" evidence="2">
    <location>
        <begin position="2272"/>
        <end position="2289"/>
    </location>
</feature>
<evidence type="ECO:0000256" key="2">
    <source>
        <dbReference type="SAM" id="Phobius"/>
    </source>
</evidence>
<feature type="transmembrane region" description="Helical" evidence="2">
    <location>
        <begin position="2441"/>
        <end position="2463"/>
    </location>
</feature>